<accession>A0ABD0RFF7</accession>
<protein>
    <submittedName>
        <fullName evidence="1">Uncharacterized protein</fullName>
    </submittedName>
</protein>
<proteinExistence type="predicted"/>
<feature type="non-terminal residue" evidence="1">
    <location>
        <position position="78"/>
    </location>
</feature>
<sequence length="78" mass="8335">MLGNRCFVGNTVAQMPLTNWGLSGIARKRKQHLRPLSSRHGVVGGVLPETGVVSSGFTDCGTRAGNLMNCKSDLFDES</sequence>
<organism evidence="1 2">
    <name type="scientific">Cirrhinus mrigala</name>
    <name type="common">Mrigala</name>
    <dbReference type="NCBI Taxonomy" id="683832"/>
    <lineage>
        <taxon>Eukaryota</taxon>
        <taxon>Metazoa</taxon>
        <taxon>Chordata</taxon>
        <taxon>Craniata</taxon>
        <taxon>Vertebrata</taxon>
        <taxon>Euteleostomi</taxon>
        <taxon>Actinopterygii</taxon>
        <taxon>Neopterygii</taxon>
        <taxon>Teleostei</taxon>
        <taxon>Ostariophysi</taxon>
        <taxon>Cypriniformes</taxon>
        <taxon>Cyprinidae</taxon>
        <taxon>Labeoninae</taxon>
        <taxon>Labeonini</taxon>
        <taxon>Cirrhinus</taxon>
    </lineage>
</organism>
<gene>
    <name evidence="1" type="ORF">M9458_005616</name>
</gene>
<reference evidence="1 2" key="1">
    <citation type="submission" date="2024-05" db="EMBL/GenBank/DDBJ databases">
        <title>Genome sequencing and assembly of Indian major carp, Cirrhinus mrigala (Hamilton, 1822).</title>
        <authorList>
            <person name="Mohindra V."/>
            <person name="Chowdhury L.M."/>
            <person name="Lal K."/>
            <person name="Jena J.K."/>
        </authorList>
    </citation>
    <scope>NUCLEOTIDE SEQUENCE [LARGE SCALE GENOMIC DNA]</scope>
    <source>
        <strain evidence="1">CM1030</strain>
        <tissue evidence="1">Blood</tissue>
    </source>
</reference>
<evidence type="ECO:0000313" key="1">
    <source>
        <dbReference type="EMBL" id="KAL0197076.1"/>
    </source>
</evidence>
<name>A0ABD0RFF7_CIRMR</name>
<dbReference type="EMBL" id="JAMKFB020000003">
    <property type="protein sequence ID" value="KAL0197076.1"/>
    <property type="molecule type" value="Genomic_DNA"/>
</dbReference>
<comment type="caution">
    <text evidence="1">The sequence shown here is derived from an EMBL/GenBank/DDBJ whole genome shotgun (WGS) entry which is preliminary data.</text>
</comment>
<evidence type="ECO:0000313" key="2">
    <source>
        <dbReference type="Proteomes" id="UP001529510"/>
    </source>
</evidence>
<keyword evidence="2" id="KW-1185">Reference proteome</keyword>
<dbReference type="Proteomes" id="UP001529510">
    <property type="component" value="Unassembled WGS sequence"/>
</dbReference>
<dbReference type="AlphaFoldDB" id="A0ABD0RFF7"/>